<evidence type="ECO:0000313" key="4">
    <source>
        <dbReference type="Proteomes" id="UP000784294"/>
    </source>
</evidence>
<dbReference type="Proteomes" id="UP000784294">
    <property type="component" value="Unassembled WGS sequence"/>
</dbReference>
<keyword evidence="2" id="KW-0732">Signal</keyword>
<sequence>MHFLSFLLYFIKAARIDGFPGVITSLGTLRIRGNLFVATLSRSQAAELVAQYRKQVTELVSSLKNLASSETQGCSDQPYSSADASTSAKPATLMPTPATPHIVSNANAVALAGALSVGDDDVRASSEDAVRNNAISKSASLSESGILPPVSVTTLNFGPEQAAVIFSGSLAPLHSMAKFAPCRVIIIYFIALL</sequence>
<keyword evidence="4" id="KW-1185">Reference proteome</keyword>
<feature type="region of interest" description="Disordered" evidence="1">
    <location>
        <begin position="70"/>
        <end position="91"/>
    </location>
</feature>
<feature type="signal peptide" evidence="2">
    <location>
        <begin position="1"/>
        <end position="18"/>
    </location>
</feature>
<dbReference type="OrthoDB" id="6275140at2759"/>
<name>A0A3S5FBU5_9PLAT</name>
<dbReference type="EMBL" id="CAAALY010003763">
    <property type="protein sequence ID" value="VEL08364.1"/>
    <property type="molecule type" value="Genomic_DNA"/>
</dbReference>
<evidence type="ECO:0000256" key="1">
    <source>
        <dbReference type="SAM" id="MobiDB-lite"/>
    </source>
</evidence>
<dbReference type="AlphaFoldDB" id="A0A3S5FBU5"/>
<evidence type="ECO:0000256" key="2">
    <source>
        <dbReference type="SAM" id="SignalP"/>
    </source>
</evidence>
<protein>
    <submittedName>
        <fullName evidence="3">Uncharacterized protein</fullName>
    </submittedName>
</protein>
<feature type="chain" id="PRO_5018781290" evidence="2">
    <location>
        <begin position="19"/>
        <end position="193"/>
    </location>
</feature>
<accession>A0A3S5FBU5</accession>
<proteinExistence type="predicted"/>
<gene>
    <name evidence="3" type="ORF">PXEA_LOCUS1804</name>
</gene>
<reference evidence="3" key="1">
    <citation type="submission" date="2018-11" db="EMBL/GenBank/DDBJ databases">
        <authorList>
            <consortium name="Pathogen Informatics"/>
        </authorList>
    </citation>
    <scope>NUCLEOTIDE SEQUENCE</scope>
</reference>
<organism evidence="3 4">
    <name type="scientific">Protopolystoma xenopodis</name>
    <dbReference type="NCBI Taxonomy" id="117903"/>
    <lineage>
        <taxon>Eukaryota</taxon>
        <taxon>Metazoa</taxon>
        <taxon>Spiralia</taxon>
        <taxon>Lophotrochozoa</taxon>
        <taxon>Platyhelminthes</taxon>
        <taxon>Monogenea</taxon>
        <taxon>Polyopisthocotylea</taxon>
        <taxon>Polystomatidea</taxon>
        <taxon>Polystomatidae</taxon>
        <taxon>Protopolystoma</taxon>
    </lineage>
</organism>
<comment type="caution">
    <text evidence="3">The sequence shown here is derived from an EMBL/GenBank/DDBJ whole genome shotgun (WGS) entry which is preliminary data.</text>
</comment>
<feature type="compositionally biased region" description="Polar residues" evidence="1">
    <location>
        <begin position="70"/>
        <end position="89"/>
    </location>
</feature>
<evidence type="ECO:0000313" key="3">
    <source>
        <dbReference type="EMBL" id="VEL08364.1"/>
    </source>
</evidence>